<feature type="domain" description="Cilia- and flagella-associated protein 61 N-terminal" evidence="1">
    <location>
        <begin position="353"/>
        <end position="512"/>
    </location>
</feature>
<keyword evidence="3" id="KW-1185">Reference proteome</keyword>
<evidence type="ECO:0000259" key="2">
    <source>
        <dbReference type="Pfam" id="PF23150"/>
    </source>
</evidence>
<dbReference type="SUPFAM" id="SSF51905">
    <property type="entry name" value="FAD/NAD(P)-binding domain"/>
    <property type="match status" value="1"/>
</dbReference>
<dbReference type="PANTHER" id="PTHR21178:SF8">
    <property type="entry name" value="CILIA- AND FLAGELLA-ASSOCIATED PROTEIN 61"/>
    <property type="match status" value="1"/>
</dbReference>
<evidence type="ECO:0000313" key="3">
    <source>
        <dbReference type="Proteomes" id="UP000515154"/>
    </source>
</evidence>
<feature type="domain" description="Cilia- and flagella-associated protein 61 N-terminal" evidence="1">
    <location>
        <begin position="16"/>
        <end position="265"/>
    </location>
</feature>
<dbReference type="RefSeq" id="XP_036366064.1">
    <property type="nucleotide sequence ID" value="XM_036510171.1"/>
</dbReference>
<protein>
    <submittedName>
        <fullName evidence="4">Cilia- and flagella-associated protein 61-like</fullName>
    </submittedName>
</protein>
<dbReference type="Pfam" id="PF16092">
    <property type="entry name" value="CFAP61_N"/>
    <property type="match status" value="2"/>
</dbReference>
<feature type="domain" description="CFAP61 dimerisation" evidence="2">
    <location>
        <begin position="1000"/>
        <end position="1102"/>
    </location>
</feature>
<evidence type="ECO:0000259" key="1">
    <source>
        <dbReference type="Pfam" id="PF16092"/>
    </source>
</evidence>
<organism evidence="3 4">
    <name type="scientific">Octopus sinensis</name>
    <name type="common">East Asian common octopus</name>
    <dbReference type="NCBI Taxonomy" id="2607531"/>
    <lineage>
        <taxon>Eukaryota</taxon>
        <taxon>Metazoa</taxon>
        <taxon>Spiralia</taxon>
        <taxon>Lophotrochozoa</taxon>
        <taxon>Mollusca</taxon>
        <taxon>Cephalopoda</taxon>
        <taxon>Coleoidea</taxon>
        <taxon>Octopodiformes</taxon>
        <taxon>Octopoda</taxon>
        <taxon>Incirrata</taxon>
        <taxon>Octopodidae</taxon>
        <taxon>Octopus</taxon>
    </lineage>
</organism>
<dbReference type="Pfam" id="PF23150">
    <property type="entry name" value="CFAP61_dimer"/>
    <property type="match status" value="1"/>
</dbReference>
<accession>A0A7E6FE85</accession>
<dbReference type="InterPro" id="IPR056299">
    <property type="entry name" value="CFAP61_dimer"/>
</dbReference>
<dbReference type="PANTHER" id="PTHR21178">
    <property type="entry name" value="CILIA- AND FLAGELLA-ASSOCIATED PROTEIN 61"/>
    <property type="match status" value="1"/>
</dbReference>
<evidence type="ECO:0000313" key="4">
    <source>
        <dbReference type="RefSeq" id="XP_036366064.1"/>
    </source>
</evidence>
<dbReference type="InterPro" id="IPR032151">
    <property type="entry name" value="CFAP61_N"/>
</dbReference>
<dbReference type="InterPro" id="IPR038884">
    <property type="entry name" value="CFAP61"/>
</dbReference>
<sequence length="1222" mass="141188">MSKTILSPNGESKVITVRRTESIDIPNIFKLIDQNTEKYFGKLNVFNFIEKAVFSICLVDEDDEIYGHATFFDFPNIDGVDPASWEDWLSAASESSYTPLNTLFIGLFASKKEYMRGCMREILHTMFIAVPDVHYCFLVLPENVSLDNSFVNIFRNIAQLQQSVGDKYFSIFLSERYMFEPMLHIRNARVEDTDELTPLFDSLNNTLQAVYGDYYLAELIESQNDEMQCIVAEVNDYAVGLMSINSNVDVEFLNNSYDLEVFRSLEQKKTGFPNLTQKIAFSTGSAMFQKSEEFAFLPVPNNSLSSLGPESDMAISTESSTEMVKQLRSCSAEDVDLHTDGRTSSDFKSDQKTNAFYIQLFAINEKYQTRAEDFLMKAFELFPDFDMCIISIPHLVPEFPLLRLFVRATPRKGCFPPQELYVFHKSGLIKDIKVRKACTSDFENIWFLTKNIRQQEKLLDDLQQFNDYRRDKDGTDIMAYVATVADRLIGVALLRNEEDIEYLRSHYNIEDYIFFNHHKQSEHAHLYHFIMNPAFKYLSKFFMREILRQSYKNCLYYPLFPLYASRNFIGSHSIITALSDMIPVRYRRQIVYPPNLGINAPSDQVLKEVPAFALTHMNRKLALEPKMTINARIVVVGASTVGLSFLETLIFCPHLNFNNITLVSPHGLPAESKPDPHLQNMMASNFYYSPDHLARTSLRSWVSVVKSKMTKIVREKKHLITSNGHTIPYDHLFLCCGLQYTSVVWDVKNPFAKQDRSFFVINNLVDAAEAIKWVVLHVLCAPVWSPENLWKHSPVPGSDKTGNIIIYGDTLDAYCFLQTMLELGLSGKSIHLMIPTTEKVAPEVNDYIEEMIFSELVNQNVQIHFNCDFVKWSTIEDSSSRYAYFHDRRKSFKIEYVVFFCYHTKKIDYSAFKAINDACLIVDHRIVINNDFHTVDPNIWAAGTFTKYQRVLYSDNWVHSKFSSKEIGCTLANKILKIFNPVMHENETKNLEEDAELVMAYTEPRISSALLPGGFHYLNVSKPAVINEFYDSTVQTGYVLKTGKPTDPCGYFEVFLNRYKQVETIICLRKEPFAASNFVELYGVHESILNNMLQRYEEGLIRISSDLISAYAPTYKFYLPTKLFFMEPYCLPIYHDRFKDIRQEIRQVILDEKAMCNINAELREMLQDSDGVAEMFPKADLSDLIDRYMQTNAPRRLVEHHVLAYLYYNYYHLPMFAKPGCI</sequence>
<dbReference type="InterPro" id="IPR036188">
    <property type="entry name" value="FAD/NAD-bd_sf"/>
</dbReference>
<proteinExistence type="predicted"/>
<reference evidence="4" key="1">
    <citation type="submission" date="2025-08" db="UniProtKB">
        <authorList>
            <consortium name="RefSeq"/>
        </authorList>
    </citation>
    <scope>IDENTIFICATION</scope>
</reference>
<dbReference type="Gene3D" id="3.50.50.60">
    <property type="entry name" value="FAD/NAD(P)-binding domain"/>
    <property type="match status" value="2"/>
</dbReference>
<name>A0A7E6FE85_9MOLL</name>
<dbReference type="AlphaFoldDB" id="A0A7E6FE85"/>
<dbReference type="KEGG" id="osn:115220424"/>
<dbReference type="Proteomes" id="UP000515154">
    <property type="component" value="Linkage group LG16"/>
</dbReference>
<gene>
    <name evidence="4" type="primary">LOC115220424</name>
</gene>